<dbReference type="OrthoDB" id="2560628at2759"/>
<feature type="transmembrane region" description="Helical" evidence="1">
    <location>
        <begin position="37"/>
        <end position="59"/>
    </location>
</feature>
<dbReference type="InterPro" id="IPR056119">
    <property type="entry name" value="DUF7702"/>
</dbReference>
<evidence type="ECO:0000256" key="1">
    <source>
        <dbReference type="SAM" id="Phobius"/>
    </source>
</evidence>
<protein>
    <recommendedName>
        <fullName evidence="2">DUF7702 domain-containing protein</fullName>
    </recommendedName>
</protein>
<accession>A0A2G8RXI6</accession>
<dbReference type="Pfam" id="PF24800">
    <property type="entry name" value="DUF7702"/>
    <property type="match status" value="1"/>
</dbReference>
<dbReference type="PANTHER" id="PTHR42109">
    <property type="entry name" value="UNPLACED GENOMIC SCAFFOLD UM_SCAF_CONTIG_1.265, WHOLE GENOME SHOTGUN SEQUENCE"/>
    <property type="match status" value="1"/>
</dbReference>
<keyword evidence="4" id="KW-1185">Reference proteome</keyword>
<comment type="caution">
    <text evidence="3">The sequence shown here is derived from an EMBL/GenBank/DDBJ whole genome shotgun (WGS) entry which is preliminary data.</text>
</comment>
<feature type="transmembrane region" description="Helical" evidence="1">
    <location>
        <begin position="182"/>
        <end position="202"/>
    </location>
</feature>
<dbReference type="STRING" id="1077348.A0A2G8RXI6"/>
<feature type="transmembrane region" description="Helical" evidence="1">
    <location>
        <begin position="151"/>
        <end position="170"/>
    </location>
</feature>
<dbReference type="PANTHER" id="PTHR42109:SF2">
    <property type="entry name" value="INTEGRAL MEMBRANE PROTEIN"/>
    <property type="match status" value="1"/>
</dbReference>
<feature type="transmembrane region" description="Helical" evidence="1">
    <location>
        <begin position="12"/>
        <end position="30"/>
    </location>
</feature>
<evidence type="ECO:0000313" key="4">
    <source>
        <dbReference type="Proteomes" id="UP000230002"/>
    </source>
</evidence>
<organism evidence="3 4">
    <name type="scientific">Ganoderma sinense ZZ0214-1</name>
    <dbReference type="NCBI Taxonomy" id="1077348"/>
    <lineage>
        <taxon>Eukaryota</taxon>
        <taxon>Fungi</taxon>
        <taxon>Dikarya</taxon>
        <taxon>Basidiomycota</taxon>
        <taxon>Agaricomycotina</taxon>
        <taxon>Agaricomycetes</taxon>
        <taxon>Polyporales</taxon>
        <taxon>Polyporaceae</taxon>
        <taxon>Ganoderma</taxon>
    </lineage>
</organism>
<keyword evidence="1" id="KW-1133">Transmembrane helix</keyword>
<keyword evidence="1" id="KW-0812">Transmembrane</keyword>
<feature type="transmembrane region" description="Helical" evidence="1">
    <location>
        <begin position="71"/>
        <end position="91"/>
    </location>
</feature>
<keyword evidence="1" id="KW-0472">Membrane</keyword>
<feature type="transmembrane region" description="Helical" evidence="1">
    <location>
        <begin position="112"/>
        <end position="131"/>
    </location>
</feature>
<feature type="domain" description="DUF7702" evidence="2">
    <location>
        <begin position="3"/>
        <end position="206"/>
    </location>
</feature>
<proteinExistence type="predicted"/>
<gene>
    <name evidence="3" type="ORF">GSI_11984</name>
</gene>
<feature type="transmembrane region" description="Helical" evidence="1">
    <location>
        <begin position="237"/>
        <end position="258"/>
    </location>
</feature>
<dbReference type="AlphaFoldDB" id="A0A2G8RXI6"/>
<name>A0A2G8RXI6_9APHY</name>
<dbReference type="EMBL" id="AYKW01000045">
    <property type="protein sequence ID" value="PIL26229.1"/>
    <property type="molecule type" value="Genomic_DNA"/>
</dbReference>
<reference evidence="3 4" key="1">
    <citation type="journal article" date="2015" name="Sci. Rep.">
        <title>Chromosome-level genome map provides insights into diverse defense mechanisms in the medicinal fungus Ganoderma sinense.</title>
        <authorList>
            <person name="Zhu Y."/>
            <person name="Xu J."/>
            <person name="Sun C."/>
            <person name="Zhou S."/>
            <person name="Xu H."/>
            <person name="Nelson D.R."/>
            <person name="Qian J."/>
            <person name="Song J."/>
            <person name="Luo H."/>
            <person name="Xiang L."/>
            <person name="Li Y."/>
            <person name="Xu Z."/>
            <person name="Ji A."/>
            <person name="Wang L."/>
            <person name="Lu S."/>
            <person name="Hayward A."/>
            <person name="Sun W."/>
            <person name="Li X."/>
            <person name="Schwartz D.C."/>
            <person name="Wang Y."/>
            <person name="Chen S."/>
        </authorList>
    </citation>
    <scope>NUCLEOTIDE SEQUENCE [LARGE SCALE GENOMIC DNA]</scope>
    <source>
        <strain evidence="3 4">ZZ0214-1</strain>
    </source>
</reference>
<sequence length="302" mass="32994">MKLDQRGDIAIAEIVLYIPILLLSIALVVRHGAARKVGWIFFAILSIARIVGGVTHILWEQNSSDTTLQTIFSIMESVGLSPLLMATLAFLSTVGQYTLENRPVMGARTFRILHLVATVAIILAIVGGTSVSSAKKQSDLSNATTFRRVGAILFVILYAGVVAITAFCWLNRGQVLKYRRKLLLAILASLPFLFVRVAFSVLSSFAPLPFGFDADGHMVAVVSSSPLKQFSSTSGSWVIYLVMSVLAEYAVVLIYTFAGVRLPLKQDLADYQKAGMHMRTMSEEALTEHAGARPYDPAYYQA</sequence>
<evidence type="ECO:0000259" key="2">
    <source>
        <dbReference type="Pfam" id="PF24800"/>
    </source>
</evidence>
<dbReference type="Proteomes" id="UP000230002">
    <property type="component" value="Unassembled WGS sequence"/>
</dbReference>
<evidence type="ECO:0000313" key="3">
    <source>
        <dbReference type="EMBL" id="PIL26229.1"/>
    </source>
</evidence>